<sequence length="457" mass="50334">MPTTLTLPFKRRSTYFFFTLVFLLVPMSVWATSSSPSPLPMGSFDIAQMVIRSVETETQSALQRLIDLVDQQRWDEAFTEGNRLAPDYEGEPLFDLYYGRAALQVGETDLGLFALERVNLVEPRNAEARLLRTQGYLINQNTAFARRQLTLLEAYNLSAAQTERRLRLLFELEALEAAQRTSNTFTLSAEAQFHTNINTGTYYDEIDLPDGGSFEPGSEFQSEAAPALALQAAYQRREQRTQQLTRTLQAGVTSRLSTFGDANNVGGVLAGNWQYEDGRRFGGQLLPFINADSSGLNAVGSIGRADILGTLDADAALILSLGDSNSYSLQGGVSDVLSFGQGAVNVLWQTASTLALADDFAPSSINVSGTLVPQFMWGEHYLVQGLFGSQVTYDFEENATFGTNQQANLINSQLMVSRAYGDMGTVSARVRAFTNLSNQDLNDYRGLELAVGYQHQW</sequence>
<comment type="caution">
    <text evidence="1">The sequence shown here is derived from an EMBL/GenBank/DDBJ whole genome shotgun (WGS) entry which is preliminary data.</text>
</comment>
<evidence type="ECO:0000313" key="1">
    <source>
        <dbReference type="EMBL" id="MFC3852735.1"/>
    </source>
</evidence>
<reference evidence="2" key="1">
    <citation type="journal article" date="2019" name="Int. J. Syst. Evol. Microbiol.">
        <title>The Global Catalogue of Microorganisms (GCM) 10K type strain sequencing project: providing services to taxonomists for standard genome sequencing and annotation.</title>
        <authorList>
            <consortium name="The Broad Institute Genomics Platform"/>
            <consortium name="The Broad Institute Genome Sequencing Center for Infectious Disease"/>
            <person name="Wu L."/>
            <person name="Ma J."/>
        </authorList>
    </citation>
    <scope>NUCLEOTIDE SEQUENCE [LARGE SCALE GENOMIC DNA]</scope>
    <source>
        <strain evidence="2">IBRC 10765</strain>
    </source>
</reference>
<organism evidence="1 2">
    <name type="scientific">Saccharospirillum mangrovi</name>
    <dbReference type="NCBI Taxonomy" id="2161747"/>
    <lineage>
        <taxon>Bacteria</taxon>
        <taxon>Pseudomonadati</taxon>
        <taxon>Pseudomonadota</taxon>
        <taxon>Gammaproteobacteria</taxon>
        <taxon>Oceanospirillales</taxon>
        <taxon>Saccharospirillaceae</taxon>
        <taxon>Saccharospirillum</taxon>
    </lineage>
</organism>
<keyword evidence="2" id="KW-1185">Reference proteome</keyword>
<gene>
    <name evidence="1" type="ORF">ACFOOG_07815</name>
</gene>
<protein>
    <submittedName>
        <fullName evidence="1">Tetratricopeptide repeat protein</fullName>
    </submittedName>
</protein>
<accession>A0ABV8A041</accession>
<name>A0ABV8A041_9GAMM</name>
<evidence type="ECO:0000313" key="2">
    <source>
        <dbReference type="Proteomes" id="UP001595617"/>
    </source>
</evidence>
<proteinExistence type="predicted"/>
<dbReference type="EMBL" id="JBHRYR010000003">
    <property type="protein sequence ID" value="MFC3852735.1"/>
    <property type="molecule type" value="Genomic_DNA"/>
</dbReference>
<dbReference type="Proteomes" id="UP001595617">
    <property type="component" value="Unassembled WGS sequence"/>
</dbReference>
<dbReference type="RefSeq" id="WP_380695229.1">
    <property type="nucleotide sequence ID" value="NZ_JBHRYR010000003.1"/>
</dbReference>